<dbReference type="Proteomes" id="UP000510643">
    <property type="component" value="Chromosome"/>
</dbReference>
<gene>
    <name evidence="1" type="ORF">FH779_01900</name>
</gene>
<evidence type="ECO:0000313" key="2">
    <source>
        <dbReference type="Proteomes" id="UP000510643"/>
    </source>
</evidence>
<keyword evidence="2" id="KW-1185">Reference proteome</keyword>
<sequence length="173" mass="20637">MKYIYATLQLLIITISFNCKSSSVLPNANSEFSNLKINSRLIDKNEDKLVDSFELFINDSIQTKIKKYNLKIEATNYFKKSKAEVKITFYEENSVLNLIRIKEESNKHDETDKYIDYMIENNKIKDFHLYYGHQLGLPLDLNKSIYEQYGLNQFLTEDFYRNFSFEIYKKLNK</sequence>
<dbReference type="RefSeq" id="WP_180905862.1">
    <property type="nucleotide sequence ID" value="NZ_CP040908.1"/>
</dbReference>
<accession>A0A7H9DPS0</accession>
<organism evidence="1 2">
    <name type="scientific">Empedobacter falsenii</name>
    <dbReference type="NCBI Taxonomy" id="343874"/>
    <lineage>
        <taxon>Bacteria</taxon>
        <taxon>Pseudomonadati</taxon>
        <taxon>Bacteroidota</taxon>
        <taxon>Flavobacteriia</taxon>
        <taxon>Flavobacteriales</taxon>
        <taxon>Weeksellaceae</taxon>
        <taxon>Empedobacter</taxon>
    </lineage>
</organism>
<proteinExistence type="predicted"/>
<dbReference type="AlphaFoldDB" id="A0A7H9DPS0"/>
<name>A0A7H9DPS0_9FLAO</name>
<evidence type="ECO:0000313" key="1">
    <source>
        <dbReference type="EMBL" id="QLL56916.1"/>
    </source>
</evidence>
<reference evidence="1 2" key="1">
    <citation type="submission" date="2019-06" db="EMBL/GenBank/DDBJ databases">
        <title>Emergence of pandrug resistant Empedobacter falsenii in China.</title>
        <authorList>
            <person name="Dong N."/>
            <person name="Chen S."/>
            <person name="Zhang R."/>
        </authorList>
    </citation>
    <scope>NUCLEOTIDE SEQUENCE [LARGE SCALE GENOMIC DNA]</scope>
    <source>
        <strain evidence="1 2">1681-1</strain>
    </source>
</reference>
<protein>
    <submittedName>
        <fullName evidence="1">Uncharacterized protein</fullName>
    </submittedName>
</protein>
<dbReference type="EMBL" id="CP040908">
    <property type="protein sequence ID" value="QLL56916.1"/>
    <property type="molecule type" value="Genomic_DNA"/>
</dbReference>
<dbReference type="KEGG" id="efal:FH779_01900"/>
<dbReference type="GeneID" id="78400181"/>